<name>A0A1R4KBE4_9ACTN</name>
<evidence type="ECO:0000313" key="2">
    <source>
        <dbReference type="EMBL" id="SJN41474.1"/>
    </source>
</evidence>
<dbReference type="EMBL" id="FUKQ01000047">
    <property type="protein sequence ID" value="SJN41474.1"/>
    <property type="molecule type" value="Genomic_DNA"/>
</dbReference>
<feature type="transmembrane region" description="Helical" evidence="1">
    <location>
        <begin position="42"/>
        <end position="61"/>
    </location>
</feature>
<dbReference type="STRING" id="1255658.FM114_12785"/>
<feature type="transmembrane region" description="Helical" evidence="1">
    <location>
        <begin position="12"/>
        <end position="30"/>
    </location>
</feature>
<feature type="transmembrane region" description="Helical" evidence="1">
    <location>
        <begin position="155"/>
        <end position="174"/>
    </location>
</feature>
<organism evidence="2 3">
    <name type="scientific">Luteococcus japonicus LSP_Lj1</name>
    <dbReference type="NCBI Taxonomy" id="1255658"/>
    <lineage>
        <taxon>Bacteria</taxon>
        <taxon>Bacillati</taxon>
        <taxon>Actinomycetota</taxon>
        <taxon>Actinomycetes</taxon>
        <taxon>Propionibacteriales</taxon>
        <taxon>Propionibacteriaceae</taxon>
        <taxon>Luteococcus</taxon>
    </lineage>
</organism>
<proteinExistence type="predicted"/>
<gene>
    <name evidence="2" type="ORF">FM114_12785</name>
</gene>
<keyword evidence="1" id="KW-0472">Membrane</keyword>
<sequence>MFTLSAVPVKFVALLILFAFTTVFETYRVVRATNGTQRTSHLLHLVMSVIMLLMVPKSWWVPFRNVVPVPVSIFLMVLGVLWFGYLAVTAKPGHRAHPTGCALMFAAMVWHLAAMMVKMHNMAGMQHGSNQMGGMNHGSMSGMQPQMASGGHGTLWWMAVLGLPLMAYLLYASVRALAVAFHEPSARLSSLSDFAMNFGMFWMSTGLLVPVLPFFSHLAF</sequence>
<dbReference type="Pfam" id="PF17197">
    <property type="entry name" value="DUF5134"/>
    <property type="match status" value="1"/>
</dbReference>
<keyword evidence="3" id="KW-1185">Reference proteome</keyword>
<feature type="transmembrane region" description="Helical" evidence="1">
    <location>
        <begin position="194"/>
        <end position="215"/>
    </location>
</feature>
<dbReference type="Proteomes" id="UP000188342">
    <property type="component" value="Unassembled WGS sequence"/>
</dbReference>
<keyword evidence="1" id="KW-1133">Transmembrane helix</keyword>
<reference evidence="2 3" key="1">
    <citation type="submission" date="2017-02" db="EMBL/GenBank/DDBJ databases">
        <authorList>
            <person name="Peterson S.W."/>
        </authorList>
    </citation>
    <scope>NUCLEOTIDE SEQUENCE [LARGE SCALE GENOMIC DNA]</scope>
    <source>
        <strain evidence="2 3">LSP_Lj1</strain>
    </source>
</reference>
<dbReference type="RefSeq" id="WP_094765519.1">
    <property type="nucleotide sequence ID" value="NZ_FUKQ01000047.1"/>
</dbReference>
<keyword evidence="1" id="KW-0812">Transmembrane</keyword>
<feature type="transmembrane region" description="Helical" evidence="1">
    <location>
        <begin position="100"/>
        <end position="117"/>
    </location>
</feature>
<accession>A0A1R4KBE4</accession>
<dbReference type="InterPro" id="IPR033458">
    <property type="entry name" value="DUF5134"/>
</dbReference>
<dbReference type="OrthoDB" id="3731544at2"/>
<protein>
    <submittedName>
        <fullName evidence="2">Uncharacterized protein</fullName>
    </submittedName>
</protein>
<dbReference type="AlphaFoldDB" id="A0A1R4KBE4"/>
<evidence type="ECO:0000313" key="3">
    <source>
        <dbReference type="Proteomes" id="UP000188342"/>
    </source>
</evidence>
<evidence type="ECO:0000256" key="1">
    <source>
        <dbReference type="SAM" id="Phobius"/>
    </source>
</evidence>
<feature type="transmembrane region" description="Helical" evidence="1">
    <location>
        <begin position="67"/>
        <end position="88"/>
    </location>
</feature>